<protein>
    <submittedName>
        <fullName evidence="4">3-deoxy-manno-octulosonate cytidylyltransferase</fullName>
        <ecNumber evidence="4">2.7.7.38</ecNumber>
    </submittedName>
</protein>
<dbReference type="Gene3D" id="3.90.550.10">
    <property type="entry name" value="Spore Coat Polysaccharide Biosynthesis Protein SpsA, Chain A"/>
    <property type="match status" value="1"/>
</dbReference>
<evidence type="ECO:0000256" key="1">
    <source>
        <dbReference type="ARBA" id="ARBA00022679"/>
    </source>
</evidence>
<reference evidence="4 5" key="1">
    <citation type="journal article" date="2020" name="Biotechnol. Biofuels">
        <title>New insights from the biogas microbiome by comprehensive genome-resolved metagenomics of nearly 1600 species originating from multiple anaerobic digesters.</title>
        <authorList>
            <person name="Campanaro S."/>
            <person name="Treu L."/>
            <person name="Rodriguez-R L.M."/>
            <person name="Kovalovszki A."/>
            <person name="Ziels R.M."/>
            <person name="Maus I."/>
            <person name="Zhu X."/>
            <person name="Kougias P.G."/>
            <person name="Basile A."/>
            <person name="Luo G."/>
            <person name="Schluter A."/>
            <person name="Konstantinidis K.T."/>
            <person name="Angelidaki I."/>
        </authorList>
    </citation>
    <scope>NUCLEOTIDE SEQUENCE [LARGE SCALE GENOMIC DNA]</scope>
    <source>
        <strain evidence="4">AS27yjCOA_65</strain>
    </source>
</reference>
<dbReference type="PANTHER" id="PTHR42866">
    <property type="entry name" value="3-DEOXY-MANNO-OCTULOSONATE CYTIDYLYLTRANSFERASE"/>
    <property type="match status" value="1"/>
</dbReference>
<dbReference type="GO" id="GO:0005829">
    <property type="term" value="C:cytosol"/>
    <property type="evidence" value="ECO:0007669"/>
    <property type="project" value="TreeGrafter"/>
</dbReference>
<accession>A0A7X9FPN4</accession>
<evidence type="ECO:0000313" key="5">
    <source>
        <dbReference type="Proteomes" id="UP000524246"/>
    </source>
</evidence>
<dbReference type="AlphaFoldDB" id="A0A7X9FPN4"/>
<sequence length="269" mass="29851">MSTCLAIIPARYASERLPSKLVQDIGGKSLLCRVWEEASKSTKISELVIAADSTQIEENARSFRATVVNTKSSHSSSIERVAEVVEQYKEKSKSFDMVVSIPGDLPFFNPELVDGVIRTLEQCDSAFGAATVAAPIHLEDEFNRNTTVKVVLGSANQAVYFSYAPVPWIKHREDLKGAAERIYGHRQFSIYAFRPDALLRAASQTPTVAEKRERLEGLRLVCGGIQTKVFVIPRTLAEPFIEVDTREDLERAIAYARTKSSTGRAIPSW</sequence>
<keyword evidence="1 4" id="KW-0808">Transferase</keyword>
<keyword evidence="3" id="KW-0448">Lipopolysaccharide biosynthesis</keyword>
<dbReference type="GO" id="GO:0008690">
    <property type="term" value="F:3-deoxy-manno-octulosonate cytidylyltransferase activity"/>
    <property type="evidence" value="ECO:0007669"/>
    <property type="project" value="UniProtKB-EC"/>
</dbReference>
<dbReference type="PANTHER" id="PTHR42866:SF2">
    <property type="entry name" value="3-DEOXY-MANNO-OCTULOSONATE CYTIDYLYLTRANSFERASE, MITOCHONDRIAL"/>
    <property type="match status" value="1"/>
</dbReference>
<gene>
    <name evidence="4" type="primary">kdsB</name>
    <name evidence="4" type="ORF">GYA55_02015</name>
</gene>
<name>A0A7X9FPN4_9DELT</name>
<keyword evidence="2 4" id="KW-0548">Nucleotidyltransferase</keyword>
<dbReference type="SUPFAM" id="SSF53448">
    <property type="entry name" value="Nucleotide-diphospho-sugar transferases"/>
    <property type="match status" value="1"/>
</dbReference>
<comment type="caution">
    <text evidence="4">The sequence shown here is derived from an EMBL/GenBank/DDBJ whole genome shotgun (WGS) entry which is preliminary data.</text>
</comment>
<dbReference type="GO" id="GO:0009103">
    <property type="term" value="P:lipopolysaccharide biosynthetic process"/>
    <property type="evidence" value="ECO:0007669"/>
    <property type="project" value="UniProtKB-KW"/>
</dbReference>
<evidence type="ECO:0000256" key="3">
    <source>
        <dbReference type="ARBA" id="ARBA00022985"/>
    </source>
</evidence>
<dbReference type="Pfam" id="PF02348">
    <property type="entry name" value="CTP_transf_3"/>
    <property type="match status" value="1"/>
</dbReference>
<evidence type="ECO:0000313" key="4">
    <source>
        <dbReference type="EMBL" id="NMC61924.1"/>
    </source>
</evidence>
<dbReference type="InterPro" id="IPR029044">
    <property type="entry name" value="Nucleotide-diphossugar_trans"/>
</dbReference>
<organism evidence="4 5">
    <name type="scientific">SAR324 cluster bacterium</name>
    <dbReference type="NCBI Taxonomy" id="2024889"/>
    <lineage>
        <taxon>Bacteria</taxon>
        <taxon>Deltaproteobacteria</taxon>
        <taxon>SAR324 cluster</taxon>
    </lineage>
</organism>
<dbReference type="InterPro" id="IPR003329">
    <property type="entry name" value="Cytidylyl_trans"/>
</dbReference>
<evidence type="ECO:0000256" key="2">
    <source>
        <dbReference type="ARBA" id="ARBA00022695"/>
    </source>
</evidence>
<proteinExistence type="predicted"/>
<dbReference type="EC" id="2.7.7.38" evidence="4"/>
<dbReference type="Proteomes" id="UP000524246">
    <property type="component" value="Unassembled WGS sequence"/>
</dbReference>
<dbReference type="EMBL" id="JAAZON010000080">
    <property type="protein sequence ID" value="NMC61924.1"/>
    <property type="molecule type" value="Genomic_DNA"/>
</dbReference>
<dbReference type="NCBIfam" id="NF003952">
    <property type="entry name" value="PRK05450.1-5"/>
    <property type="match status" value="1"/>
</dbReference>